<evidence type="ECO:0000256" key="3">
    <source>
        <dbReference type="ARBA" id="ARBA00023163"/>
    </source>
</evidence>
<dbReference type="SUPFAM" id="SSF48452">
    <property type="entry name" value="TPR-like"/>
    <property type="match status" value="3"/>
</dbReference>
<dbReference type="PANTHER" id="PTHR44688">
    <property type="entry name" value="DNA-BINDING TRANSCRIPTIONAL ACTIVATOR DEVR_DOSR"/>
    <property type="match status" value="1"/>
</dbReference>
<protein>
    <submittedName>
        <fullName evidence="5">Transcriptional regulator, LuxR family</fullName>
    </submittedName>
</protein>
<evidence type="ECO:0000313" key="5">
    <source>
        <dbReference type="EMBL" id="CUR58692.1"/>
    </source>
</evidence>
<dbReference type="InterPro" id="IPR036388">
    <property type="entry name" value="WH-like_DNA-bd_sf"/>
</dbReference>
<proteinExistence type="predicted"/>
<evidence type="ECO:0000256" key="2">
    <source>
        <dbReference type="ARBA" id="ARBA00023125"/>
    </source>
</evidence>
<keyword evidence="1" id="KW-0805">Transcription regulation</keyword>
<evidence type="ECO:0000256" key="1">
    <source>
        <dbReference type="ARBA" id="ARBA00023015"/>
    </source>
</evidence>
<accession>A0A2P2CCK8</accession>
<dbReference type="SUPFAM" id="SSF46894">
    <property type="entry name" value="C-terminal effector domain of the bipartite response regulators"/>
    <property type="match status" value="1"/>
</dbReference>
<dbReference type="Gene3D" id="1.25.40.10">
    <property type="entry name" value="Tetratricopeptide repeat domain"/>
    <property type="match status" value="3"/>
</dbReference>
<dbReference type="InterPro" id="IPR011990">
    <property type="entry name" value="TPR-like_helical_dom_sf"/>
</dbReference>
<dbReference type="AlphaFoldDB" id="A0A2P2CCK8"/>
<dbReference type="PRINTS" id="PR00038">
    <property type="entry name" value="HTHLUXR"/>
</dbReference>
<dbReference type="GO" id="GO:0003677">
    <property type="term" value="F:DNA binding"/>
    <property type="evidence" value="ECO:0007669"/>
    <property type="project" value="UniProtKB-KW"/>
</dbReference>
<dbReference type="Gene3D" id="1.10.10.10">
    <property type="entry name" value="Winged helix-like DNA-binding domain superfamily/Winged helix DNA-binding domain"/>
    <property type="match status" value="1"/>
</dbReference>
<dbReference type="PROSITE" id="PS00622">
    <property type="entry name" value="HTH_LUXR_1"/>
    <property type="match status" value="1"/>
</dbReference>
<name>A0A2P2CCK8_9ZZZZ</name>
<dbReference type="SMART" id="SM00421">
    <property type="entry name" value="HTH_LUXR"/>
    <property type="match status" value="1"/>
</dbReference>
<dbReference type="PANTHER" id="PTHR44688:SF16">
    <property type="entry name" value="DNA-BINDING TRANSCRIPTIONAL ACTIVATOR DEVR_DOSR"/>
    <property type="match status" value="1"/>
</dbReference>
<keyword evidence="3" id="KW-0804">Transcription</keyword>
<dbReference type="InterPro" id="IPR000792">
    <property type="entry name" value="Tscrpt_reg_LuxR_C"/>
</dbReference>
<feature type="domain" description="HTH luxR-type" evidence="4">
    <location>
        <begin position="473"/>
        <end position="538"/>
    </location>
</feature>
<organism evidence="5">
    <name type="scientific">metagenome</name>
    <dbReference type="NCBI Taxonomy" id="256318"/>
    <lineage>
        <taxon>unclassified sequences</taxon>
        <taxon>metagenomes</taxon>
    </lineage>
</organism>
<dbReference type="Pfam" id="PF00196">
    <property type="entry name" value="GerE"/>
    <property type="match status" value="1"/>
</dbReference>
<dbReference type="EMBL" id="CZKB01000008">
    <property type="protein sequence ID" value="CUR58692.1"/>
    <property type="molecule type" value="Genomic_DNA"/>
</dbReference>
<dbReference type="GO" id="GO:0006355">
    <property type="term" value="P:regulation of DNA-templated transcription"/>
    <property type="evidence" value="ECO:0007669"/>
    <property type="project" value="InterPro"/>
</dbReference>
<dbReference type="CDD" id="cd06170">
    <property type="entry name" value="LuxR_C_like"/>
    <property type="match status" value="1"/>
</dbReference>
<dbReference type="InterPro" id="IPR016032">
    <property type="entry name" value="Sig_transdc_resp-reg_C-effctor"/>
</dbReference>
<sequence length="540" mass="57987">MGVLDELERARADYERGDWAAALDFWSDLEPDDMGADDLHAAAHAAYLLGRRDSAVDFYQRSFAAYQHAGAVSGAVRCCYHLAMMFRSGGDHALERGWTTRAERLLEGVDAPDGGYLALLHIYRHLDAGDLPAATAAAEAAISTGRRHRDPDLLALGLSCQGRLAIYSGRVAAGLALLDEAMAGAAARELTPVVFGDVYCAAIEGCQEIGDMARVAEWTSALHRWCLDQPGLVAFTGQCSVHRGQLLRAHGAWTEALDEFTSAIERYRRADALAAVGLAEYERGDVLRQRGDLSAAEAAYERANEQGYDPQPGLALLWLARGATDAAVAAIRRLMAEAADPVTQCRLLPPAVDVLVAASVLDEAACVVTRLEEIAPRIGTDSMHAYAAFASGTTRLACGEPAGALPLLRRARHIWSAEQNPYEVARVRLATGRALAALGDAQSARKEFEIARATFQRLGATTALAEAESLLGRDGRPSGLTARELEVLRLVAAGRSNIEIARVLVLSEKTVARHLSNIFVKLHVGSRTAAAAHAFEHRLL</sequence>
<gene>
    <name evidence="5" type="ORF">NOCA1160007</name>
</gene>
<dbReference type="PROSITE" id="PS50043">
    <property type="entry name" value="HTH_LUXR_2"/>
    <property type="match status" value="1"/>
</dbReference>
<reference evidence="5" key="1">
    <citation type="submission" date="2015-08" db="EMBL/GenBank/DDBJ databases">
        <authorList>
            <person name="Babu N.S."/>
            <person name="Beckwith C.J."/>
            <person name="Beseler K.G."/>
            <person name="Brison A."/>
            <person name="Carone J.V."/>
            <person name="Caskin T.P."/>
            <person name="Diamond M."/>
            <person name="Durham M.E."/>
            <person name="Foxe J.M."/>
            <person name="Go M."/>
            <person name="Henderson B.A."/>
            <person name="Jones I.B."/>
            <person name="McGettigan J.A."/>
            <person name="Micheletti S.J."/>
            <person name="Nasrallah M.E."/>
            <person name="Ortiz D."/>
            <person name="Piller C.R."/>
            <person name="Privatt S.R."/>
            <person name="Schneider S.L."/>
            <person name="Sharp S."/>
            <person name="Smith T.C."/>
            <person name="Stanton J.D."/>
            <person name="Ullery H.E."/>
            <person name="Wilson R.J."/>
            <person name="Serrano M.G."/>
            <person name="Buck G."/>
            <person name="Lee V."/>
            <person name="Wang Y."/>
            <person name="Carvalho R."/>
            <person name="Voegtly L."/>
            <person name="Shi R."/>
            <person name="Duckworth R."/>
            <person name="Johnson A."/>
            <person name="Loviza R."/>
            <person name="Walstead R."/>
            <person name="Shah Z."/>
            <person name="Kiflezghi M."/>
            <person name="Wade K."/>
            <person name="Ball S.L."/>
            <person name="Bradley K.W."/>
            <person name="Asai D.J."/>
            <person name="Bowman C.A."/>
            <person name="Russell D.A."/>
            <person name="Pope W.H."/>
            <person name="Jacobs-Sera D."/>
            <person name="Hendrix R.W."/>
            <person name="Hatfull G.F."/>
        </authorList>
    </citation>
    <scope>NUCLEOTIDE SEQUENCE</scope>
</reference>
<evidence type="ECO:0000259" key="4">
    <source>
        <dbReference type="PROSITE" id="PS50043"/>
    </source>
</evidence>
<keyword evidence="2" id="KW-0238">DNA-binding</keyword>